<dbReference type="RefSeq" id="WP_091264046.1">
    <property type="nucleotide sequence ID" value="NZ_FNFK01000001.1"/>
</dbReference>
<evidence type="ECO:0000313" key="9">
    <source>
        <dbReference type="Proteomes" id="UP000199433"/>
    </source>
</evidence>
<dbReference type="Pfam" id="PF13244">
    <property type="entry name" value="MbhD"/>
    <property type="match status" value="1"/>
</dbReference>
<evidence type="ECO:0000256" key="6">
    <source>
        <dbReference type="SAM" id="Phobius"/>
    </source>
</evidence>
<evidence type="ECO:0000256" key="1">
    <source>
        <dbReference type="ARBA" id="ARBA00004651"/>
    </source>
</evidence>
<gene>
    <name evidence="8" type="ORF">SAMN04488098_100160</name>
</gene>
<comment type="subcellular location">
    <subcellularLocation>
        <location evidence="1">Cell membrane</location>
        <topology evidence="1">Multi-pass membrane protein</topology>
    </subcellularLocation>
</comment>
<keyword evidence="5 6" id="KW-0472">Membrane</keyword>
<evidence type="ECO:0000313" key="8">
    <source>
        <dbReference type="EMBL" id="SDJ61435.1"/>
    </source>
</evidence>
<feature type="transmembrane region" description="Helical" evidence="6">
    <location>
        <begin position="51"/>
        <end position="69"/>
    </location>
</feature>
<reference evidence="9" key="1">
    <citation type="submission" date="2016-10" db="EMBL/GenBank/DDBJ databases">
        <authorList>
            <person name="Varghese N."/>
            <person name="Submissions S."/>
        </authorList>
    </citation>
    <scope>NUCLEOTIDE SEQUENCE [LARGE SCALE GENOMIC DNA]</scope>
    <source>
        <strain evidence="9">DSM 19181</strain>
    </source>
</reference>
<dbReference type="InterPro" id="IPR025383">
    <property type="entry name" value="MrpA_C/MbhD"/>
</dbReference>
<evidence type="ECO:0000256" key="4">
    <source>
        <dbReference type="ARBA" id="ARBA00022989"/>
    </source>
</evidence>
<keyword evidence="4 6" id="KW-1133">Transmembrane helix</keyword>
<evidence type="ECO:0000259" key="7">
    <source>
        <dbReference type="Pfam" id="PF13244"/>
    </source>
</evidence>
<keyword evidence="9" id="KW-1185">Reference proteome</keyword>
<dbReference type="GO" id="GO:0005886">
    <property type="term" value="C:plasma membrane"/>
    <property type="evidence" value="ECO:0007669"/>
    <property type="project" value="UniProtKB-SubCell"/>
</dbReference>
<name>A0A1G8V7Y2_9LACT</name>
<dbReference type="EMBL" id="FNFK01000001">
    <property type="protein sequence ID" value="SDJ61435.1"/>
    <property type="molecule type" value="Genomic_DNA"/>
</dbReference>
<evidence type="ECO:0000256" key="5">
    <source>
        <dbReference type="ARBA" id="ARBA00023136"/>
    </source>
</evidence>
<feature type="domain" description="MrpA C-terminal/MbhD" evidence="7">
    <location>
        <begin position="9"/>
        <end position="72"/>
    </location>
</feature>
<dbReference type="AlphaFoldDB" id="A0A1G8V7Y2"/>
<dbReference type="STRING" id="426701.SAMN04488098_100160"/>
<feature type="transmembrane region" description="Helical" evidence="6">
    <location>
        <begin position="27"/>
        <end position="44"/>
    </location>
</feature>
<keyword evidence="3 6" id="KW-0812">Transmembrane</keyword>
<dbReference type="Proteomes" id="UP000199433">
    <property type="component" value="Unassembled WGS sequence"/>
</dbReference>
<keyword evidence="2" id="KW-1003">Cell membrane</keyword>
<organism evidence="8 9">
    <name type="scientific">Alkalibacterium thalassium</name>
    <dbReference type="NCBI Taxonomy" id="426701"/>
    <lineage>
        <taxon>Bacteria</taxon>
        <taxon>Bacillati</taxon>
        <taxon>Bacillota</taxon>
        <taxon>Bacilli</taxon>
        <taxon>Lactobacillales</taxon>
        <taxon>Carnobacteriaceae</taxon>
        <taxon>Alkalibacterium</taxon>
    </lineage>
</organism>
<proteinExistence type="predicted"/>
<accession>A0A1G8V7Y2</accession>
<evidence type="ECO:0000256" key="2">
    <source>
        <dbReference type="ARBA" id="ARBA00022475"/>
    </source>
</evidence>
<protein>
    <submittedName>
        <fullName evidence="8">Uncharacterized MnhB-related membrane protein</fullName>
    </submittedName>
</protein>
<sequence length="187" mass="21391">MFQTFILLTLLVLACFSVLSDNLRRSIIFLGAFSLTIALAYLHYNAPDVALAEAAIGVGLSTIMYLVALKKVSVYDICYVNEDVETFNDDQINEIRDSIVRPLELFVERTEEIEPQLAYTNRTLETVMREDEHDCLIHRKGDLTYIYGDTTDQVFQDIVANLNDVIKDIEDIRVVFRDEVSLDARDE</sequence>
<dbReference type="OrthoDB" id="37139at2"/>
<evidence type="ECO:0000256" key="3">
    <source>
        <dbReference type="ARBA" id="ARBA00022692"/>
    </source>
</evidence>